<organism evidence="1 2">
    <name type="scientific">Chromobacterium paludis</name>
    <dbReference type="NCBI Taxonomy" id="2605945"/>
    <lineage>
        <taxon>Bacteria</taxon>
        <taxon>Pseudomonadati</taxon>
        <taxon>Pseudomonadota</taxon>
        <taxon>Betaproteobacteria</taxon>
        <taxon>Neisseriales</taxon>
        <taxon>Chromobacteriaceae</taxon>
        <taxon>Chromobacterium</taxon>
    </lineage>
</organism>
<dbReference type="RefSeq" id="WP_149297931.1">
    <property type="nucleotide sequence ID" value="NZ_CP043473.1"/>
</dbReference>
<dbReference type="AlphaFoldDB" id="A0A5C1DJV5"/>
<sequence>MPTLEYHLYRTKFIKPSQVDLFHPNLSAREIFEAGLAERPSIALRENNVWHIGNVEYFNENGGRFAIGRTTLTTVEKFDIETGNFTELVDDSGPYTFVYFDSKLGLLGIGKKAKVAVNVKSIARKIQKLLSSTLLVKQNKVDVRVEFIRDPEDFLQKIHSAYAIKRFNATFTGPNPIDADEVFQKPMSYYCQQLGGSYGNVTVTGEFLNEESVAAVAKSTAATANDATATIQNHRGEKPVRVSFKGDAKKVFVEHIEDKTAVLQAIQNTYSEVRE</sequence>
<dbReference type="Proteomes" id="UP000322079">
    <property type="component" value="Chromosome"/>
</dbReference>
<evidence type="ECO:0008006" key="3">
    <source>
        <dbReference type="Google" id="ProtNLM"/>
    </source>
</evidence>
<gene>
    <name evidence="1" type="ORF">FYK34_15485</name>
</gene>
<dbReference type="KEGG" id="chrm:FYK34_15485"/>
<proteinExistence type="predicted"/>
<keyword evidence="2" id="KW-1185">Reference proteome</keyword>
<evidence type="ECO:0000313" key="2">
    <source>
        <dbReference type="Proteomes" id="UP000322079"/>
    </source>
</evidence>
<name>A0A5C1DJV5_9NEIS</name>
<accession>A0A5C1DJV5</accession>
<dbReference type="EMBL" id="CP043473">
    <property type="protein sequence ID" value="QEL56863.1"/>
    <property type="molecule type" value="Genomic_DNA"/>
</dbReference>
<reference evidence="1 2" key="1">
    <citation type="submission" date="2019-08" db="EMBL/GenBank/DDBJ databases">
        <title>Chromobacterium paludis, a novel bacterium isolated from a Maryland marsh pond.</title>
        <authorList>
            <person name="Blackburn M.B."/>
            <person name="Gundersen-Rindal D.E."/>
        </authorList>
    </citation>
    <scope>NUCLEOTIDE SEQUENCE [LARGE SCALE GENOMIC DNA]</scope>
    <source>
        <strain evidence="2">IIBBL 257-1</strain>
    </source>
</reference>
<protein>
    <recommendedName>
        <fullName evidence="3">DUF4747 family protein</fullName>
    </recommendedName>
</protein>
<evidence type="ECO:0000313" key="1">
    <source>
        <dbReference type="EMBL" id="QEL56863.1"/>
    </source>
</evidence>